<dbReference type="SUPFAM" id="SSF55550">
    <property type="entry name" value="SH2 domain"/>
    <property type="match status" value="1"/>
</dbReference>
<gene>
    <name evidence="9" type="ORF">DGYR_LOCUS2792</name>
</gene>
<dbReference type="SUPFAM" id="SSF52799">
    <property type="entry name" value="(Phosphotyrosine protein) phosphatases II"/>
    <property type="match status" value="1"/>
</dbReference>
<accession>A0A7I8VER6</accession>
<keyword evidence="10" id="KW-1185">Reference proteome</keyword>
<dbReference type="Pfam" id="PF00102">
    <property type="entry name" value="Y_phosphatase"/>
    <property type="match status" value="1"/>
</dbReference>
<feature type="domain" description="SH2" evidence="6">
    <location>
        <begin position="28"/>
        <end position="104"/>
    </location>
</feature>
<dbReference type="PANTHER" id="PTHR46257">
    <property type="entry name" value="TYROSINE-PROTEIN PHOSPHATASE CORKSCREW"/>
    <property type="match status" value="1"/>
</dbReference>
<evidence type="ECO:0000256" key="4">
    <source>
        <dbReference type="ARBA" id="ARBA00022999"/>
    </source>
</evidence>
<dbReference type="EMBL" id="CAJFCJ010000004">
    <property type="protein sequence ID" value="CAD5113873.1"/>
    <property type="molecule type" value="Genomic_DNA"/>
</dbReference>
<evidence type="ECO:0000256" key="1">
    <source>
        <dbReference type="ARBA" id="ARBA00013064"/>
    </source>
</evidence>
<organism evidence="9 10">
    <name type="scientific">Dimorphilus gyrociliatus</name>
    <dbReference type="NCBI Taxonomy" id="2664684"/>
    <lineage>
        <taxon>Eukaryota</taxon>
        <taxon>Metazoa</taxon>
        <taxon>Spiralia</taxon>
        <taxon>Lophotrochozoa</taxon>
        <taxon>Annelida</taxon>
        <taxon>Polychaeta</taxon>
        <taxon>Polychaeta incertae sedis</taxon>
        <taxon>Dinophilidae</taxon>
        <taxon>Dimorphilus</taxon>
    </lineage>
</organism>
<evidence type="ECO:0000256" key="3">
    <source>
        <dbReference type="ARBA" id="ARBA00022912"/>
    </source>
</evidence>
<dbReference type="Gene3D" id="3.90.190.10">
    <property type="entry name" value="Protein tyrosine phosphatase superfamily"/>
    <property type="match status" value="1"/>
</dbReference>
<keyword evidence="4 5" id="KW-0727">SH2 domain</keyword>
<dbReference type="PROSITE" id="PS50056">
    <property type="entry name" value="TYR_PHOSPHATASE_2"/>
    <property type="match status" value="1"/>
</dbReference>
<keyword evidence="3" id="KW-0904">Protein phosphatase</keyword>
<reference evidence="9 10" key="1">
    <citation type="submission" date="2020-08" db="EMBL/GenBank/DDBJ databases">
        <authorList>
            <person name="Hejnol A."/>
        </authorList>
    </citation>
    <scope>NUCLEOTIDE SEQUENCE [LARGE SCALE GENOMIC DNA]</scope>
</reference>
<dbReference type="PRINTS" id="PR00401">
    <property type="entry name" value="SH2DOMAIN"/>
</dbReference>
<dbReference type="InterPro" id="IPR000980">
    <property type="entry name" value="SH2"/>
</dbReference>
<dbReference type="InterPro" id="IPR000242">
    <property type="entry name" value="PTP_cat"/>
</dbReference>
<dbReference type="GO" id="GO:0035556">
    <property type="term" value="P:intracellular signal transduction"/>
    <property type="evidence" value="ECO:0007669"/>
    <property type="project" value="TreeGrafter"/>
</dbReference>
<evidence type="ECO:0000313" key="9">
    <source>
        <dbReference type="EMBL" id="CAD5113873.1"/>
    </source>
</evidence>
<sequence>MEKLECETNKIVRIKEPFVNSKLPTERWFHGVLSASAATELLNRSDVEDNTFLIRYSSSNYDDFTLSVRKQDKIIHLKIKYQDEDYLIGGKRFSTLTDFVDYHRVWGFVCKDSESPIHLNLPYKNNRILLNMLDDKVKEFRDTDDLHLEFKEIGRVNFENLTTDEGKKLCNKSKNRYKNVLPIDLTRVKLTSNSKEKQNEGDYINANYIKVPFIDANICTNKAVSRLMNNCTSTLEDYRSHEIPTFIATQGCLPHTIEDFWTMIWNENTRLIVMLTKEKDGQKKKCAVYWPIEIQDTKCFSDIKIQLLEENNDKAFTVRSIKIIKDEEERLVQQFQFKGWPDHGILEYTEIVQLIEDMRAERAKTPQAGPVVVHCSAGIGRTGTIIAIQILLDQIEAGAQSIDVQNVVIGLRSQRQNMVQTSEQYRLIYEAVNQWTIDKNESKNTEDN</sequence>
<dbReference type="EC" id="3.1.3.48" evidence="1"/>
<evidence type="ECO:0000256" key="2">
    <source>
        <dbReference type="ARBA" id="ARBA00022801"/>
    </source>
</evidence>
<keyword evidence="2" id="KW-0378">Hydrolase</keyword>
<dbReference type="PROSITE" id="PS50001">
    <property type="entry name" value="SH2"/>
    <property type="match status" value="1"/>
</dbReference>
<dbReference type="AlphaFoldDB" id="A0A7I8VER6"/>
<dbReference type="SMART" id="SM00404">
    <property type="entry name" value="PTPc_motif"/>
    <property type="match status" value="1"/>
</dbReference>
<dbReference type="Proteomes" id="UP000549394">
    <property type="component" value="Unassembled WGS sequence"/>
</dbReference>
<dbReference type="Pfam" id="PF00017">
    <property type="entry name" value="SH2"/>
    <property type="match status" value="1"/>
</dbReference>
<dbReference type="PROSITE" id="PS50055">
    <property type="entry name" value="TYR_PHOSPHATASE_PTP"/>
    <property type="match status" value="1"/>
</dbReference>
<feature type="domain" description="Tyrosine specific protein phosphatases" evidence="8">
    <location>
        <begin position="349"/>
        <end position="426"/>
    </location>
</feature>
<dbReference type="GO" id="GO:0005737">
    <property type="term" value="C:cytoplasm"/>
    <property type="evidence" value="ECO:0007669"/>
    <property type="project" value="TreeGrafter"/>
</dbReference>
<dbReference type="InterPro" id="IPR029021">
    <property type="entry name" value="Prot-tyrosine_phosphatase-like"/>
</dbReference>
<dbReference type="SMART" id="SM00252">
    <property type="entry name" value="SH2"/>
    <property type="match status" value="1"/>
</dbReference>
<dbReference type="InterPro" id="IPR036860">
    <property type="entry name" value="SH2_dom_sf"/>
</dbReference>
<dbReference type="InterPro" id="IPR052123">
    <property type="entry name" value="Non-rcpt_Tyr_Phosphatase"/>
</dbReference>
<dbReference type="Gene3D" id="3.30.505.10">
    <property type="entry name" value="SH2 domain"/>
    <property type="match status" value="1"/>
</dbReference>
<evidence type="ECO:0000259" key="8">
    <source>
        <dbReference type="PROSITE" id="PS50056"/>
    </source>
</evidence>
<evidence type="ECO:0000259" key="7">
    <source>
        <dbReference type="PROSITE" id="PS50055"/>
    </source>
</evidence>
<feature type="domain" description="Tyrosine-protein phosphatase" evidence="7">
    <location>
        <begin position="146"/>
        <end position="435"/>
    </location>
</feature>
<dbReference type="PROSITE" id="PS00383">
    <property type="entry name" value="TYR_PHOSPHATASE_1"/>
    <property type="match status" value="1"/>
</dbReference>
<dbReference type="InterPro" id="IPR003595">
    <property type="entry name" value="Tyr_Pase_cat"/>
</dbReference>
<dbReference type="PRINTS" id="PR00700">
    <property type="entry name" value="PRTYPHPHTASE"/>
</dbReference>
<protein>
    <recommendedName>
        <fullName evidence="1">protein-tyrosine-phosphatase</fullName>
        <ecNumber evidence="1">3.1.3.48</ecNumber>
    </recommendedName>
</protein>
<dbReference type="PANTHER" id="PTHR46257:SF3">
    <property type="entry name" value="TYROSINE-PROTEIN PHOSPHATASE CORKSCREW"/>
    <property type="match status" value="1"/>
</dbReference>
<dbReference type="GO" id="GO:0000278">
    <property type="term" value="P:mitotic cell cycle"/>
    <property type="evidence" value="ECO:0007669"/>
    <property type="project" value="TreeGrafter"/>
</dbReference>
<dbReference type="InterPro" id="IPR016130">
    <property type="entry name" value="Tyr_Pase_AS"/>
</dbReference>
<dbReference type="InterPro" id="IPR000387">
    <property type="entry name" value="Tyr_Pase_dom"/>
</dbReference>
<evidence type="ECO:0000259" key="6">
    <source>
        <dbReference type="PROSITE" id="PS50001"/>
    </source>
</evidence>
<dbReference type="GO" id="GO:0004726">
    <property type="term" value="F:non-membrane spanning protein tyrosine phosphatase activity"/>
    <property type="evidence" value="ECO:0007669"/>
    <property type="project" value="TreeGrafter"/>
</dbReference>
<dbReference type="OrthoDB" id="8815311at2759"/>
<dbReference type="GO" id="GO:0030154">
    <property type="term" value="P:cell differentiation"/>
    <property type="evidence" value="ECO:0007669"/>
    <property type="project" value="TreeGrafter"/>
</dbReference>
<name>A0A7I8VER6_9ANNE</name>
<evidence type="ECO:0000313" key="10">
    <source>
        <dbReference type="Proteomes" id="UP000549394"/>
    </source>
</evidence>
<dbReference type="SMART" id="SM00194">
    <property type="entry name" value="PTPc"/>
    <property type="match status" value="1"/>
</dbReference>
<evidence type="ECO:0000256" key="5">
    <source>
        <dbReference type="PROSITE-ProRule" id="PRU00191"/>
    </source>
</evidence>
<proteinExistence type="predicted"/>
<comment type="caution">
    <text evidence="9">The sequence shown here is derived from an EMBL/GenBank/DDBJ whole genome shotgun (WGS) entry which is preliminary data.</text>
</comment>
<dbReference type="GO" id="GO:0001784">
    <property type="term" value="F:phosphotyrosine residue binding"/>
    <property type="evidence" value="ECO:0007669"/>
    <property type="project" value="TreeGrafter"/>
</dbReference>